<evidence type="ECO:0000313" key="2">
    <source>
        <dbReference type="Proteomes" id="UP001055879"/>
    </source>
</evidence>
<gene>
    <name evidence="1" type="ORF">L6452_19579</name>
</gene>
<proteinExistence type="predicted"/>
<reference evidence="2" key="1">
    <citation type="journal article" date="2022" name="Mol. Ecol. Resour.">
        <title>The genomes of chicory, endive, great burdock and yacon provide insights into Asteraceae palaeo-polyploidization history and plant inulin production.</title>
        <authorList>
            <person name="Fan W."/>
            <person name="Wang S."/>
            <person name="Wang H."/>
            <person name="Wang A."/>
            <person name="Jiang F."/>
            <person name="Liu H."/>
            <person name="Zhao H."/>
            <person name="Xu D."/>
            <person name="Zhang Y."/>
        </authorList>
    </citation>
    <scope>NUCLEOTIDE SEQUENCE [LARGE SCALE GENOMIC DNA]</scope>
    <source>
        <strain evidence="2">cv. Niubang</strain>
    </source>
</reference>
<accession>A0ACB9BAS5</accession>
<evidence type="ECO:0000313" key="1">
    <source>
        <dbReference type="EMBL" id="KAI3718698.1"/>
    </source>
</evidence>
<name>A0ACB9BAS5_ARCLA</name>
<dbReference type="EMBL" id="CM042052">
    <property type="protein sequence ID" value="KAI3718698.1"/>
    <property type="molecule type" value="Genomic_DNA"/>
</dbReference>
<sequence length="126" mass="14439">MKRLDCEFSKEGSSFSLETMRDFEDEQPKVSRQRLDGNSSKNNSNKPIIQSYGRPKVPRLRWSTELHQCFENAVARLGGVERATPKMVLQMMNVKGVSISHIKSHLQMSRSMKKERVLKGICTIVI</sequence>
<organism evidence="1 2">
    <name type="scientific">Arctium lappa</name>
    <name type="common">Greater burdock</name>
    <name type="synonym">Lappa major</name>
    <dbReference type="NCBI Taxonomy" id="4217"/>
    <lineage>
        <taxon>Eukaryota</taxon>
        <taxon>Viridiplantae</taxon>
        <taxon>Streptophyta</taxon>
        <taxon>Embryophyta</taxon>
        <taxon>Tracheophyta</taxon>
        <taxon>Spermatophyta</taxon>
        <taxon>Magnoliopsida</taxon>
        <taxon>eudicotyledons</taxon>
        <taxon>Gunneridae</taxon>
        <taxon>Pentapetalae</taxon>
        <taxon>asterids</taxon>
        <taxon>campanulids</taxon>
        <taxon>Asterales</taxon>
        <taxon>Asteraceae</taxon>
        <taxon>Carduoideae</taxon>
        <taxon>Cardueae</taxon>
        <taxon>Arctiinae</taxon>
        <taxon>Arctium</taxon>
    </lineage>
</organism>
<reference evidence="1 2" key="2">
    <citation type="journal article" date="2022" name="Mol. Ecol. Resour.">
        <title>The genomes of chicory, endive, great burdock and yacon provide insights into Asteraceae paleo-polyploidization history and plant inulin production.</title>
        <authorList>
            <person name="Fan W."/>
            <person name="Wang S."/>
            <person name="Wang H."/>
            <person name="Wang A."/>
            <person name="Jiang F."/>
            <person name="Liu H."/>
            <person name="Zhao H."/>
            <person name="Xu D."/>
            <person name="Zhang Y."/>
        </authorList>
    </citation>
    <scope>NUCLEOTIDE SEQUENCE [LARGE SCALE GENOMIC DNA]</scope>
    <source>
        <strain evidence="2">cv. Niubang</strain>
    </source>
</reference>
<comment type="caution">
    <text evidence="1">The sequence shown here is derived from an EMBL/GenBank/DDBJ whole genome shotgun (WGS) entry which is preliminary data.</text>
</comment>
<keyword evidence="2" id="KW-1185">Reference proteome</keyword>
<protein>
    <submittedName>
        <fullName evidence="1">Uncharacterized protein</fullName>
    </submittedName>
</protein>
<dbReference type="Proteomes" id="UP001055879">
    <property type="component" value="Linkage Group LG06"/>
</dbReference>